<evidence type="ECO:0000313" key="2">
    <source>
        <dbReference type="EMBL" id="CAG9326145.1"/>
    </source>
</evidence>
<dbReference type="EMBL" id="CAJZBQ010000040">
    <property type="protein sequence ID" value="CAG9326145.1"/>
    <property type="molecule type" value="Genomic_DNA"/>
</dbReference>
<name>A0AAU9JKI1_9CILI</name>
<feature type="transmembrane region" description="Helical" evidence="1">
    <location>
        <begin position="33"/>
        <end position="53"/>
    </location>
</feature>
<organism evidence="2 3">
    <name type="scientific">Blepharisma stoltei</name>
    <dbReference type="NCBI Taxonomy" id="1481888"/>
    <lineage>
        <taxon>Eukaryota</taxon>
        <taxon>Sar</taxon>
        <taxon>Alveolata</taxon>
        <taxon>Ciliophora</taxon>
        <taxon>Postciliodesmatophora</taxon>
        <taxon>Heterotrichea</taxon>
        <taxon>Heterotrichida</taxon>
        <taxon>Blepharismidae</taxon>
        <taxon>Blepharisma</taxon>
    </lineage>
</organism>
<sequence>MDIDIKMNDSGLQTQYTEFFLTLLELVGTLSRIMISFSKLLLNTFLFLCYYFLVKAPLENYQNLVNLIRIWAKRKMKTILKIIINCY</sequence>
<evidence type="ECO:0000313" key="3">
    <source>
        <dbReference type="Proteomes" id="UP001162131"/>
    </source>
</evidence>
<gene>
    <name evidence="2" type="ORF">BSTOLATCC_MIC40578</name>
</gene>
<proteinExistence type="predicted"/>
<accession>A0AAU9JKI1</accession>
<dbReference type="AlphaFoldDB" id="A0AAU9JKI1"/>
<comment type="caution">
    <text evidence="2">The sequence shown here is derived from an EMBL/GenBank/DDBJ whole genome shotgun (WGS) entry which is preliminary data.</text>
</comment>
<keyword evidence="3" id="KW-1185">Reference proteome</keyword>
<protein>
    <submittedName>
        <fullName evidence="2">Uncharacterized protein</fullName>
    </submittedName>
</protein>
<dbReference type="Proteomes" id="UP001162131">
    <property type="component" value="Unassembled WGS sequence"/>
</dbReference>
<reference evidence="2" key="1">
    <citation type="submission" date="2021-09" db="EMBL/GenBank/DDBJ databases">
        <authorList>
            <consortium name="AG Swart"/>
            <person name="Singh M."/>
            <person name="Singh A."/>
            <person name="Seah K."/>
            <person name="Emmerich C."/>
        </authorList>
    </citation>
    <scope>NUCLEOTIDE SEQUENCE</scope>
    <source>
        <strain evidence="2">ATCC30299</strain>
    </source>
</reference>
<keyword evidence="1" id="KW-0812">Transmembrane</keyword>
<keyword evidence="1" id="KW-1133">Transmembrane helix</keyword>
<evidence type="ECO:0000256" key="1">
    <source>
        <dbReference type="SAM" id="Phobius"/>
    </source>
</evidence>
<keyword evidence="1" id="KW-0472">Membrane</keyword>